<dbReference type="GO" id="GO:0051213">
    <property type="term" value="F:dioxygenase activity"/>
    <property type="evidence" value="ECO:0007669"/>
    <property type="project" value="UniProtKB-KW"/>
</dbReference>
<comment type="cofactor">
    <cofactor evidence="1">
        <name>Fe cation</name>
        <dbReference type="ChEBI" id="CHEBI:24875"/>
    </cofactor>
</comment>
<evidence type="ECO:0000256" key="1">
    <source>
        <dbReference type="ARBA" id="ARBA00001962"/>
    </source>
</evidence>
<dbReference type="CDD" id="cd03469">
    <property type="entry name" value="Rieske_RO_Alpha_N"/>
    <property type="match status" value="1"/>
</dbReference>
<evidence type="ECO:0000313" key="9">
    <source>
        <dbReference type="Proteomes" id="UP000680348"/>
    </source>
</evidence>
<reference evidence="8" key="1">
    <citation type="submission" date="2021-04" db="EMBL/GenBank/DDBJ databases">
        <title>Pseudaminobacter soli sp. nov., isolated from paddy soil contaminated by heavy metals.</title>
        <authorList>
            <person name="Zhang K."/>
        </authorList>
    </citation>
    <scope>NUCLEOTIDE SEQUENCE</scope>
    <source>
        <strain evidence="8">19-2017</strain>
    </source>
</reference>
<dbReference type="AlphaFoldDB" id="A0A942DXQ0"/>
<dbReference type="Gene3D" id="2.102.10.10">
    <property type="entry name" value="Rieske [2Fe-2S] iron-sulphur domain"/>
    <property type="match status" value="1"/>
</dbReference>
<evidence type="ECO:0000313" key="8">
    <source>
        <dbReference type="EMBL" id="MBS3647261.1"/>
    </source>
</evidence>
<proteinExistence type="predicted"/>
<evidence type="ECO:0000256" key="2">
    <source>
        <dbReference type="ARBA" id="ARBA00022714"/>
    </source>
</evidence>
<dbReference type="PANTHER" id="PTHR43756">
    <property type="entry name" value="CHOLINE MONOOXYGENASE, CHLOROPLASTIC"/>
    <property type="match status" value="1"/>
</dbReference>
<dbReference type="Proteomes" id="UP000680348">
    <property type="component" value="Unassembled WGS sequence"/>
</dbReference>
<evidence type="ECO:0000259" key="7">
    <source>
        <dbReference type="PROSITE" id="PS51296"/>
    </source>
</evidence>
<name>A0A942DXQ0_9HYPH</name>
<organism evidence="8 9">
    <name type="scientific">Pseudaminobacter soli</name>
    <name type="common">ex Zhang et al. 2022</name>
    <dbReference type="NCBI Taxonomy" id="2831468"/>
    <lineage>
        <taxon>Bacteria</taxon>
        <taxon>Pseudomonadati</taxon>
        <taxon>Pseudomonadota</taxon>
        <taxon>Alphaproteobacteria</taxon>
        <taxon>Hyphomicrobiales</taxon>
        <taxon>Phyllobacteriaceae</taxon>
        <taxon>Pseudaminobacter</taxon>
    </lineage>
</organism>
<dbReference type="Pfam" id="PF00355">
    <property type="entry name" value="Rieske"/>
    <property type="match status" value="1"/>
</dbReference>
<dbReference type="PRINTS" id="PR00090">
    <property type="entry name" value="RNGDIOXGNASE"/>
</dbReference>
<keyword evidence="4" id="KW-0560">Oxidoreductase</keyword>
<evidence type="ECO:0000256" key="5">
    <source>
        <dbReference type="ARBA" id="ARBA00023004"/>
    </source>
</evidence>
<dbReference type="GO" id="GO:0005506">
    <property type="term" value="F:iron ion binding"/>
    <property type="evidence" value="ECO:0007669"/>
    <property type="project" value="InterPro"/>
</dbReference>
<keyword evidence="3" id="KW-0479">Metal-binding</keyword>
<dbReference type="Pfam" id="PF00848">
    <property type="entry name" value="Ring_hydroxyl_A"/>
    <property type="match status" value="1"/>
</dbReference>
<dbReference type="PROSITE" id="PS51296">
    <property type="entry name" value="RIESKE"/>
    <property type="match status" value="1"/>
</dbReference>
<dbReference type="GO" id="GO:0051537">
    <property type="term" value="F:2 iron, 2 sulfur cluster binding"/>
    <property type="evidence" value="ECO:0007669"/>
    <property type="project" value="UniProtKB-KW"/>
</dbReference>
<keyword evidence="6" id="KW-0411">Iron-sulfur</keyword>
<feature type="domain" description="Rieske" evidence="7">
    <location>
        <begin position="45"/>
        <end position="154"/>
    </location>
</feature>
<evidence type="ECO:0000256" key="3">
    <source>
        <dbReference type="ARBA" id="ARBA00022723"/>
    </source>
</evidence>
<keyword evidence="9" id="KW-1185">Reference proteome</keyword>
<protein>
    <submittedName>
        <fullName evidence="8">Aromatic ring-hydroxylating dioxygenase subunit alpha</fullName>
    </submittedName>
</protein>
<dbReference type="SUPFAM" id="SSF55961">
    <property type="entry name" value="Bet v1-like"/>
    <property type="match status" value="1"/>
</dbReference>
<dbReference type="RefSeq" id="WP_188252818.1">
    <property type="nucleotide sequence ID" value="NZ_JABVCF010000001.1"/>
</dbReference>
<sequence length="395" mass="44705">MSREQVVSERYNGLVAAEPTLPSAAYWDPAEYQKDLEAIWYRNWILVCREADLASPLAFRTFAIGDQQVVVLRDDHGALRAFHNTCRHRGSQLCRETEGRLKARLLTCPYHAWSYDLRGNLVRVPSKVLPEGFDKSDYPLYPVALSTWRGFVFVNLAEAPAGSALPSFDPQSADLLNWPLEDLVTGHVLTKVVECNWKVFWENFNECLHCPGVHKHLSALVPIYGRGFMARHDDPEWELHADNDEPQYSGGLRNGAETWSSDGQAMKHRFPGLTAAERAAGQNYAMNLPSMFIVGHVDYVRTVRLVPLGPERTELTAEWLFLPEALSDAEAEIDNIVSFGTTVLEEDAAICEVNQKGLRARPHRQGVLMPEEYDLHRFHEWVRDAHKRAGPPHQG</sequence>
<accession>A0A942DXQ0</accession>
<dbReference type="PANTHER" id="PTHR43756:SF5">
    <property type="entry name" value="CHOLINE MONOOXYGENASE, CHLOROPLASTIC"/>
    <property type="match status" value="1"/>
</dbReference>
<gene>
    <name evidence="8" type="ORF">KEU06_01295</name>
</gene>
<evidence type="ECO:0000256" key="6">
    <source>
        <dbReference type="ARBA" id="ARBA00023014"/>
    </source>
</evidence>
<dbReference type="EMBL" id="JAGWCR010000001">
    <property type="protein sequence ID" value="MBS3647261.1"/>
    <property type="molecule type" value="Genomic_DNA"/>
</dbReference>
<keyword evidence="8" id="KW-0223">Dioxygenase</keyword>
<dbReference type="Gene3D" id="3.90.380.10">
    <property type="entry name" value="Naphthalene 1,2-dioxygenase Alpha Subunit, Chain A, domain 1"/>
    <property type="match status" value="1"/>
</dbReference>
<keyword evidence="2" id="KW-0001">2Fe-2S</keyword>
<dbReference type="SUPFAM" id="SSF50022">
    <property type="entry name" value="ISP domain"/>
    <property type="match status" value="1"/>
</dbReference>
<dbReference type="InterPro" id="IPR015879">
    <property type="entry name" value="Ring_hydroxy_dOase_asu_C_dom"/>
</dbReference>
<dbReference type="InterPro" id="IPR001663">
    <property type="entry name" value="Rng_hydr_dOase-A"/>
</dbReference>
<dbReference type="InterPro" id="IPR017941">
    <property type="entry name" value="Rieske_2Fe-2S"/>
</dbReference>
<evidence type="ECO:0000256" key="4">
    <source>
        <dbReference type="ARBA" id="ARBA00023002"/>
    </source>
</evidence>
<dbReference type="InterPro" id="IPR036922">
    <property type="entry name" value="Rieske_2Fe-2S_sf"/>
</dbReference>
<keyword evidence="5" id="KW-0408">Iron</keyword>
<comment type="caution">
    <text evidence="8">The sequence shown here is derived from an EMBL/GenBank/DDBJ whole genome shotgun (WGS) entry which is preliminary data.</text>
</comment>